<keyword evidence="4" id="KW-1185">Reference proteome</keyword>
<dbReference type="InterPro" id="IPR029068">
    <property type="entry name" value="Glyas_Bleomycin-R_OHBP_Dase"/>
</dbReference>
<accession>A0A318S299</accession>
<dbReference type="InterPro" id="IPR018146">
    <property type="entry name" value="Glyoxalase_1_CS"/>
</dbReference>
<dbReference type="InterPro" id="IPR037523">
    <property type="entry name" value="VOC_core"/>
</dbReference>
<comment type="caution">
    <text evidence="3">The sequence shown here is derived from an EMBL/GenBank/DDBJ whole genome shotgun (WGS) entry which is preliminary data.</text>
</comment>
<proteinExistence type="predicted"/>
<evidence type="ECO:0000259" key="2">
    <source>
        <dbReference type="PROSITE" id="PS51819"/>
    </source>
</evidence>
<evidence type="ECO:0000313" key="4">
    <source>
        <dbReference type="Proteomes" id="UP000248326"/>
    </source>
</evidence>
<protein>
    <submittedName>
        <fullName evidence="3">Catechol 2,3-dioxygenase</fullName>
    </submittedName>
</protein>
<dbReference type="EMBL" id="QJSX01000022">
    <property type="protein sequence ID" value="PYE49499.1"/>
    <property type="molecule type" value="Genomic_DNA"/>
</dbReference>
<evidence type="ECO:0000313" key="3">
    <source>
        <dbReference type="EMBL" id="PYE49499.1"/>
    </source>
</evidence>
<dbReference type="InterPro" id="IPR004360">
    <property type="entry name" value="Glyas_Fos-R_dOase_dom"/>
</dbReference>
<dbReference type="OrthoDB" id="5296884at2"/>
<feature type="domain" description="VOC" evidence="2">
    <location>
        <begin position="19"/>
        <end position="133"/>
    </location>
</feature>
<keyword evidence="1" id="KW-0479">Metal-binding</keyword>
<dbReference type="AlphaFoldDB" id="A0A318S299"/>
<keyword evidence="3" id="KW-0560">Oxidoreductase</keyword>
<dbReference type="GO" id="GO:0051213">
    <property type="term" value="F:dioxygenase activity"/>
    <property type="evidence" value="ECO:0007669"/>
    <property type="project" value="UniProtKB-KW"/>
</dbReference>
<evidence type="ECO:0000256" key="1">
    <source>
        <dbReference type="ARBA" id="ARBA00022723"/>
    </source>
</evidence>
<dbReference type="RefSeq" id="WP_110888653.1">
    <property type="nucleotide sequence ID" value="NZ_QJSX01000022.1"/>
</dbReference>
<dbReference type="GO" id="GO:0046872">
    <property type="term" value="F:metal ion binding"/>
    <property type="evidence" value="ECO:0007669"/>
    <property type="project" value="UniProtKB-KW"/>
</dbReference>
<dbReference type="PROSITE" id="PS51819">
    <property type="entry name" value="VOC"/>
    <property type="match status" value="2"/>
</dbReference>
<dbReference type="PROSITE" id="PS00934">
    <property type="entry name" value="GLYOXALASE_I_1"/>
    <property type="match status" value="1"/>
</dbReference>
<dbReference type="Gene3D" id="3.10.180.10">
    <property type="entry name" value="2,3-Dihydroxybiphenyl 1,2-Dioxygenase, domain 1"/>
    <property type="match status" value="2"/>
</dbReference>
<name>A0A318S299_9DEIO</name>
<dbReference type="Pfam" id="PF00903">
    <property type="entry name" value="Glyoxalase"/>
    <property type="match status" value="2"/>
</dbReference>
<feature type="domain" description="VOC" evidence="2">
    <location>
        <begin position="187"/>
        <end position="299"/>
    </location>
</feature>
<organism evidence="3 4">
    <name type="scientific">Deinococcus yavapaiensis KR-236</name>
    <dbReference type="NCBI Taxonomy" id="694435"/>
    <lineage>
        <taxon>Bacteria</taxon>
        <taxon>Thermotogati</taxon>
        <taxon>Deinococcota</taxon>
        <taxon>Deinococci</taxon>
        <taxon>Deinococcales</taxon>
        <taxon>Deinococcaceae</taxon>
        <taxon>Deinococcus</taxon>
    </lineage>
</organism>
<dbReference type="SUPFAM" id="SSF54593">
    <property type="entry name" value="Glyoxalase/Bleomycin resistance protein/Dihydroxybiphenyl dioxygenase"/>
    <property type="match status" value="2"/>
</dbReference>
<dbReference type="PANTHER" id="PTHR43279">
    <property type="entry name" value="CATECHOL-2,3-DIOXYGENASE"/>
    <property type="match status" value="1"/>
</dbReference>
<dbReference type="PANTHER" id="PTHR43279:SF1">
    <property type="entry name" value="CATECHOL-2,3-DIOXYGENASE"/>
    <property type="match status" value="1"/>
</dbReference>
<dbReference type="GO" id="GO:0004462">
    <property type="term" value="F:lactoylglutathione lyase activity"/>
    <property type="evidence" value="ECO:0007669"/>
    <property type="project" value="InterPro"/>
</dbReference>
<sequence length="299" mass="32854">MITEPANPTPSTVPSDFATLGPVHLDVTNPEKSLKFWQDTVGLRLRSKSGSVLELGTERETLLVLHGGATSPVRRGHSGLYHVAIHLPNEIEFARVLARLIIRREPISPTDHVMSKAIYLNDPDGIGLELTLETPERQRSMSVTAAGIEIIDSEGRVRSGRDPLDVQALLAVLPDRDFNRPVPEGTKVGHVHLHVPNLDAALRFYRDDLGFEENLVMPQMGAADLHANGRFPHRLAINTWQGVGAPPPRPGTAGLRRFTIRYDSPARLDAALQRLPRAERVADGFLVRDPVGHTLLLTA</sequence>
<keyword evidence="3" id="KW-0223">Dioxygenase</keyword>
<dbReference type="Proteomes" id="UP000248326">
    <property type="component" value="Unassembled WGS sequence"/>
</dbReference>
<gene>
    <name evidence="3" type="ORF">DES52_12245</name>
</gene>
<reference evidence="3 4" key="1">
    <citation type="submission" date="2018-06" db="EMBL/GenBank/DDBJ databases">
        <title>Genomic Encyclopedia of Type Strains, Phase IV (KMG-IV): sequencing the most valuable type-strain genomes for metagenomic binning, comparative biology and taxonomic classification.</title>
        <authorList>
            <person name="Goeker M."/>
        </authorList>
    </citation>
    <scope>NUCLEOTIDE SEQUENCE [LARGE SCALE GENOMIC DNA]</scope>
    <source>
        <strain evidence="3 4">DSM 18048</strain>
    </source>
</reference>